<dbReference type="KEGG" id="eic:NT01EI_0841"/>
<protein>
    <submittedName>
        <fullName evidence="1">Uncharacterized protein</fullName>
    </submittedName>
</protein>
<evidence type="ECO:0000313" key="1">
    <source>
        <dbReference type="EMBL" id="ACR68056.1"/>
    </source>
</evidence>
<dbReference type="EMBL" id="CP001600">
    <property type="protein sequence ID" value="ACR68056.1"/>
    <property type="molecule type" value="Genomic_DNA"/>
</dbReference>
<reference evidence="2" key="1">
    <citation type="submission" date="2009-03" db="EMBL/GenBank/DDBJ databases">
        <title>Complete genome sequence of Edwardsiella ictaluri 93-146.</title>
        <authorList>
            <person name="Williams M.L."/>
            <person name="Gillaspy A.F."/>
            <person name="Dyer D.W."/>
            <person name="Thune R.L."/>
            <person name="Waldbieser G.C."/>
            <person name="Schuster S.C."/>
            <person name="Gipson J."/>
            <person name="Zaitshik J."/>
            <person name="Landry C."/>
            <person name="Lawrence M.L."/>
        </authorList>
    </citation>
    <scope>NUCLEOTIDE SEQUENCE [LARGE SCALE GENOMIC DNA]</scope>
    <source>
        <strain evidence="2">93-146</strain>
    </source>
</reference>
<dbReference type="HOGENOM" id="CLU_3199139_0_0_6"/>
<reference evidence="1 2" key="2">
    <citation type="journal article" date="2012" name="J. Bacteriol.">
        <title>Genome Sequence of Edwardsiella ictaluri 93-146, a Strain Associated with a Natural Channel Catfish Outbreak of Enteric Septicemia of Catfish.</title>
        <authorList>
            <person name="Williams M.L."/>
            <person name="Gillaspy A.F."/>
            <person name="Dyer D.W."/>
            <person name="Thune R.L."/>
            <person name="Waldbieser G.C."/>
            <person name="Schuster S.C."/>
            <person name="Gipson J."/>
            <person name="Zaitshik J."/>
            <person name="Landry C."/>
            <person name="Banes M.M."/>
            <person name="Lawrence M.L."/>
        </authorList>
    </citation>
    <scope>NUCLEOTIDE SEQUENCE [LARGE SCALE GENOMIC DNA]</scope>
    <source>
        <strain evidence="1 2">93-146</strain>
    </source>
</reference>
<sequence length="45" mass="4980">MVRRFGNKRRFGGAFVCSLLTRLGDGAKFAGEVRWVSVSCSDLTQ</sequence>
<name>C5BHC0_EDWI9</name>
<evidence type="ECO:0000313" key="2">
    <source>
        <dbReference type="Proteomes" id="UP000001485"/>
    </source>
</evidence>
<gene>
    <name evidence="1" type="ordered locus">NT01EI_0841</name>
</gene>
<organism evidence="1 2">
    <name type="scientific">Edwardsiella ictaluri (strain 93-146)</name>
    <dbReference type="NCBI Taxonomy" id="634503"/>
    <lineage>
        <taxon>Bacteria</taxon>
        <taxon>Pseudomonadati</taxon>
        <taxon>Pseudomonadota</taxon>
        <taxon>Gammaproteobacteria</taxon>
        <taxon>Enterobacterales</taxon>
        <taxon>Hafniaceae</taxon>
        <taxon>Edwardsiella</taxon>
    </lineage>
</organism>
<dbReference type="AlphaFoldDB" id="C5BHC0"/>
<accession>C5BHC0</accession>
<proteinExistence type="predicted"/>
<dbReference type="Proteomes" id="UP000001485">
    <property type="component" value="Chromosome"/>
</dbReference>